<proteinExistence type="predicted"/>
<protein>
    <submittedName>
        <fullName evidence="2">Uncharacterized protein</fullName>
    </submittedName>
</protein>
<keyword evidence="1" id="KW-1133">Transmembrane helix</keyword>
<organism evidence="2 3">
    <name type="scientific">Caerostris darwini</name>
    <dbReference type="NCBI Taxonomy" id="1538125"/>
    <lineage>
        <taxon>Eukaryota</taxon>
        <taxon>Metazoa</taxon>
        <taxon>Ecdysozoa</taxon>
        <taxon>Arthropoda</taxon>
        <taxon>Chelicerata</taxon>
        <taxon>Arachnida</taxon>
        <taxon>Araneae</taxon>
        <taxon>Araneomorphae</taxon>
        <taxon>Entelegynae</taxon>
        <taxon>Araneoidea</taxon>
        <taxon>Araneidae</taxon>
        <taxon>Caerostris</taxon>
    </lineage>
</organism>
<keyword evidence="3" id="KW-1185">Reference proteome</keyword>
<reference evidence="2 3" key="1">
    <citation type="submission" date="2021-06" db="EMBL/GenBank/DDBJ databases">
        <title>Caerostris darwini draft genome.</title>
        <authorList>
            <person name="Kono N."/>
            <person name="Arakawa K."/>
        </authorList>
    </citation>
    <scope>NUCLEOTIDE SEQUENCE [LARGE SCALE GENOMIC DNA]</scope>
</reference>
<evidence type="ECO:0000313" key="2">
    <source>
        <dbReference type="EMBL" id="GIY80322.1"/>
    </source>
</evidence>
<keyword evidence="1" id="KW-0472">Membrane</keyword>
<evidence type="ECO:0000313" key="3">
    <source>
        <dbReference type="Proteomes" id="UP001054837"/>
    </source>
</evidence>
<dbReference type="Proteomes" id="UP001054837">
    <property type="component" value="Unassembled WGS sequence"/>
</dbReference>
<sequence length="103" mass="11516">MISRALGSCKDSFKCSRRRKNFLLKNIFIATIACRSLFARSQFQAAVDRSGITAAGEQLTSLRYESVGLFLELLPLPGLSCTPENFGYSFTRVYPSTKFSLTF</sequence>
<dbReference type="AlphaFoldDB" id="A0AAV4WBX7"/>
<gene>
    <name evidence="2" type="ORF">CDAR_260011</name>
</gene>
<name>A0AAV4WBX7_9ARAC</name>
<accession>A0AAV4WBX7</accession>
<keyword evidence="1" id="KW-0812">Transmembrane</keyword>
<feature type="transmembrane region" description="Helical" evidence="1">
    <location>
        <begin position="21"/>
        <end position="38"/>
    </location>
</feature>
<comment type="caution">
    <text evidence="2">The sequence shown here is derived from an EMBL/GenBank/DDBJ whole genome shotgun (WGS) entry which is preliminary data.</text>
</comment>
<dbReference type="EMBL" id="BPLQ01014493">
    <property type="protein sequence ID" value="GIY80322.1"/>
    <property type="molecule type" value="Genomic_DNA"/>
</dbReference>
<evidence type="ECO:0000256" key="1">
    <source>
        <dbReference type="SAM" id="Phobius"/>
    </source>
</evidence>